<dbReference type="SUPFAM" id="SSF53448">
    <property type="entry name" value="Nucleotide-diphospho-sugar transferases"/>
    <property type="match status" value="1"/>
</dbReference>
<reference evidence="15 16" key="1">
    <citation type="submission" date="2022-05" db="EMBL/GenBank/DDBJ databases">
        <authorList>
            <consortium name="Genoscope - CEA"/>
            <person name="William W."/>
        </authorList>
    </citation>
    <scope>NUCLEOTIDE SEQUENCE [LARGE SCALE GENOMIC DNA]</scope>
</reference>
<evidence type="ECO:0000256" key="3">
    <source>
        <dbReference type="ARBA" id="ARBA00005735"/>
    </source>
</evidence>
<feature type="domain" description="Galactosyltransferase N-terminal" evidence="14">
    <location>
        <begin position="149"/>
        <end position="280"/>
    </location>
</feature>
<evidence type="ECO:0000256" key="9">
    <source>
        <dbReference type="ARBA" id="ARBA00023136"/>
    </source>
</evidence>
<accession>A0ABN8RS09</accession>
<organism evidence="15 16">
    <name type="scientific">Porites lobata</name>
    <dbReference type="NCBI Taxonomy" id="104759"/>
    <lineage>
        <taxon>Eukaryota</taxon>
        <taxon>Metazoa</taxon>
        <taxon>Cnidaria</taxon>
        <taxon>Anthozoa</taxon>
        <taxon>Hexacorallia</taxon>
        <taxon>Scleractinia</taxon>
        <taxon>Fungiina</taxon>
        <taxon>Poritidae</taxon>
        <taxon>Porites</taxon>
    </lineage>
</organism>
<evidence type="ECO:0000256" key="10">
    <source>
        <dbReference type="ARBA" id="ARBA00023180"/>
    </source>
</evidence>
<dbReference type="Proteomes" id="UP001159405">
    <property type="component" value="Unassembled WGS sequence"/>
</dbReference>
<dbReference type="InterPro" id="IPR029044">
    <property type="entry name" value="Nucleotide-diphossugar_trans"/>
</dbReference>
<dbReference type="PANTHER" id="PTHR19300">
    <property type="entry name" value="BETA-1,4-GALACTOSYLTRANSFERASE"/>
    <property type="match status" value="1"/>
</dbReference>
<gene>
    <name evidence="15" type="ORF">PLOB_00026395</name>
</gene>
<evidence type="ECO:0000313" key="15">
    <source>
        <dbReference type="EMBL" id="CAH3182122.1"/>
    </source>
</evidence>
<evidence type="ECO:0000256" key="2">
    <source>
        <dbReference type="ARBA" id="ARBA00004922"/>
    </source>
</evidence>
<evidence type="ECO:0000259" key="14">
    <source>
        <dbReference type="Pfam" id="PF13733"/>
    </source>
</evidence>
<proteinExistence type="inferred from homology"/>
<evidence type="ECO:0000256" key="11">
    <source>
        <dbReference type="RuleBase" id="RU368121"/>
    </source>
</evidence>
<evidence type="ECO:0000259" key="13">
    <source>
        <dbReference type="Pfam" id="PF02709"/>
    </source>
</evidence>
<dbReference type="PRINTS" id="PR02050">
    <property type="entry name" value="B14GALTRFASE"/>
</dbReference>
<evidence type="ECO:0000256" key="6">
    <source>
        <dbReference type="ARBA" id="ARBA00022692"/>
    </source>
</evidence>
<keyword evidence="7 11" id="KW-0735">Signal-anchor</keyword>
<keyword evidence="4 11" id="KW-0328">Glycosyltransferase</keyword>
<comment type="similarity">
    <text evidence="3 11">Belongs to the glycosyltransferase 7 family.</text>
</comment>
<protein>
    <recommendedName>
        <fullName evidence="11">Beta-1,4-galactosyltransferase</fullName>
        <ecNumber evidence="11">2.4.1.-</ecNumber>
    </recommendedName>
</protein>
<keyword evidence="16" id="KW-1185">Reference proteome</keyword>
<comment type="caution">
    <text evidence="15">The sequence shown here is derived from an EMBL/GenBank/DDBJ whole genome shotgun (WGS) entry which is preliminary data.</text>
</comment>
<comment type="subcellular location">
    <subcellularLocation>
        <location evidence="1">Membrane</location>
        <topology evidence="1">Single-pass type II membrane protein</topology>
    </subcellularLocation>
</comment>
<dbReference type="PANTHER" id="PTHR19300:SF57">
    <property type="entry name" value="BETA-1,4-N-ACETYLGALACTOSAMINYLTRANSFERASE"/>
    <property type="match status" value="1"/>
</dbReference>
<keyword evidence="6 11" id="KW-0812">Transmembrane</keyword>
<evidence type="ECO:0000256" key="1">
    <source>
        <dbReference type="ARBA" id="ARBA00004606"/>
    </source>
</evidence>
<evidence type="ECO:0000256" key="12">
    <source>
        <dbReference type="SAM" id="MobiDB-lite"/>
    </source>
</evidence>
<dbReference type="InterPro" id="IPR003859">
    <property type="entry name" value="Galactosyl_T"/>
</dbReference>
<dbReference type="Gene3D" id="3.90.550.10">
    <property type="entry name" value="Spore Coat Polysaccharide Biosynthesis Protein SpsA, Chain A"/>
    <property type="match status" value="1"/>
</dbReference>
<feature type="transmembrane region" description="Helical" evidence="11">
    <location>
        <begin position="6"/>
        <end position="25"/>
    </location>
</feature>
<dbReference type="EC" id="2.4.1.-" evidence="11"/>
<dbReference type="Pfam" id="PF13733">
    <property type="entry name" value="Glyco_transf_7N"/>
    <property type="match status" value="1"/>
</dbReference>
<dbReference type="InterPro" id="IPR027791">
    <property type="entry name" value="Galactosyl_T_C"/>
</dbReference>
<feature type="region of interest" description="Disordered" evidence="12">
    <location>
        <begin position="110"/>
        <end position="129"/>
    </location>
</feature>
<evidence type="ECO:0000256" key="4">
    <source>
        <dbReference type="ARBA" id="ARBA00022676"/>
    </source>
</evidence>
<keyword evidence="8 11" id="KW-1133">Transmembrane helix</keyword>
<comment type="pathway">
    <text evidence="2 11">Protein modification; protein glycosylation.</text>
</comment>
<sequence>MPAFKAVYGIFLFVLVSYLLIYGFIVRKLFVVKIYFETEKRDNILLQKDSAFDSTLSDKQLSSGVELSSWNKSSLRNFVERIPETLDSAKSEIFSFLQDLGVKVNEADISSSKKPTTAPPPQVNPNGASLPNLIRKMDKRFNFSADKPCPKSHLSKVGLLAVRNTSVTVEEVAKELEFVVNGGQWKPNCQSRKQVAIVVPFRNRHEHLYIFLRHMHQFLKWQLLDYRIFVIEQADNERFNRGMLMNVGFSEAMKAGHFSCVIFHDVDLLPEDARNDYGCPSSPRHMSTAVSSMEYKLIYKTLFGGVEGFWSEHFRTVNGFPNRFWGWGGEDDDLFVRITEKQLSLTRPAQMIGRYAMLSHLHTEDDKNPQRFEELKVSETLIDEDGLNTLTYSVRDYQEMPLYTMISVSLR</sequence>
<evidence type="ECO:0000313" key="16">
    <source>
        <dbReference type="Proteomes" id="UP001159405"/>
    </source>
</evidence>
<feature type="domain" description="Galactosyltransferase C-terminal" evidence="13">
    <location>
        <begin position="284"/>
        <end position="360"/>
    </location>
</feature>
<comment type="function">
    <text evidence="11">Catalyses the transfer of galactose onto proteins or lipids.</text>
</comment>
<evidence type="ECO:0000256" key="8">
    <source>
        <dbReference type="ARBA" id="ARBA00022989"/>
    </source>
</evidence>
<keyword evidence="10 11" id="KW-0325">Glycoprotein</keyword>
<dbReference type="EMBL" id="CALNXK010000314">
    <property type="protein sequence ID" value="CAH3182122.1"/>
    <property type="molecule type" value="Genomic_DNA"/>
</dbReference>
<keyword evidence="5 11" id="KW-0808">Transferase</keyword>
<evidence type="ECO:0000256" key="5">
    <source>
        <dbReference type="ARBA" id="ARBA00022679"/>
    </source>
</evidence>
<name>A0ABN8RS09_9CNID</name>
<dbReference type="Pfam" id="PF02709">
    <property type="entry name" value="Glyco_transf_7C"/>
    <property type="match status" value="1"/>
</dbReference>
<dbReference type="InterPro" id="IPR027995">
    <property type="entry name" value="Galactosyl_T_N"/>
</dbReference>
<evidence type="ECO:0000256" key="7">
    <source>
        <dbReference type="ARBA" id="ARBA00022968"/>
    </source>
</evidence>
<dbReference type="CDD" id="cd00899">
    <property type="entry name" value="b4GalT"/>
    <property type="match status" value="1"/>
</dbReference>
<keyword evidence="9 11" id="KW-0472">Membrane</keyword>